<feature type="region of interest" description="Disordered" evidence="1">
    <location>
        <begin position="63"/>
        <end position="175"/>
    </location>
</feature>
<dbReference type="STRING" id="592050.SAMN05421875_11522"/>
<evidence type="ECO:0000313" key="3">
    <source>
        <dbReference type="EMBL" id="SEA49277.1"/>
    </source>
</evidence>
<dbReference type="AlphaFoldDB" id="A0A1H4BMG7"/>
<evidence type="ECO:0000313" key="4">
    <source>
        <dbReference type="Proteomes" id="UP000199002"/>
    </source>
</evidence>
<gene>
    <name evidence="3" type="ORF">SAMN05421875_11522</name>
</gene>
<name>A0A1H4BMG7_9BURK</name>
<keyword evidence="4" id="KW-1185">Reference proteome</keyword>
<keyword evidence="2" id="KW-0732">Signal</keyword>
<dbReference type="PROSITE" id="PS51257">
    <property type="entry name" value="PROKAR_LIPOPROTEIN"/>
    <property type="match status" value="1"/>
</dbReference>
<feature type="chain" id="PRO_5011479297" evidence="2">
    <location>
        <begin position="19"/>
        <end position="175"/>
    </location>
</feature>
<sequence length="175" mass="20488">MTHLPARLVSALALTALATGCAVVPGDPYYTPQPIGYGVYEQSTYIYGSPAAVYGYPVAPPPGYYGRRYDDRNDWRERERAQREREALRDRDARREQDARRDRERDQARREQAQRDQAQRDQYQRGVQAQRDEPRRDQAQRQRRNDERQPPDGNPRQNRPDHPRGRSDAPRGQDN</sequence>
<protein>
    <submittedName>
        <fullName evidence="3">Uncharacterized protein</fullName>
    </submittedName>
</protein>
<feature type="compositionally biased region" description="Basic and acidic residues" evidence="1">
    <location>
        <begin position="158"/>
        <end position="175"/>
    </location>
</feature>
<feature type="signal peptide" evidence="2">
    <location>
        <begin position="1"/>
        <end position="18"/>
    </location>
</feature>
<proteinExistence type="predicted"/>
<accession>A0A1H4BMG7</accession>
<dbReference type="EMBL" id="FNQJ01000015">
    <property type="protein sequence ID" value="SEA49277.1"/>
    <property type="molecule type" value="Genomic_DNA"/>
</dbReference>
<dbReference type="Proteomes" id="UP000199002">
    <property type="component" value="Unassembled WGS sequence"/>
</dbReference>
<feature type="compositionally biased region" description="Basic and acidic residues" evidence="1">
    <location>
        <begin position="130"/>
        <end position="150"/>
    </location>
</feature>
<reference evidence="4" key="1">
    <citation type="submission" date="2016-10" db="EMBL/GenBank/DDBJ databases">
        <authorList>
            <person name="Varghese N."/>
            <person name="Submissions S."/>
        </authorList>
    </citation>
    <scope>NUCLEOTIDE SEQUENCE [LARGE SCALE GENOMIC DNA]</scope>
    <source>
        <strain evidence="4">DSM 25157</strain>
    </source>
</reference>
<evidence type="ECO:0000256" key="1">
    <source>
        <dbReference type="SAM" id="MobiDB-lite"/>
    </source>
</evidence>
<evidence type="ECO:0000256" key="2">
    <source>
        <dbReference type="SAM" id="SignalP"/>
    </source>
</evidence>
<dbReference type="GeneID" id="34232273"/>
<feature type="compositionally biased region" description="Basic and acidic residues" evidence="1">
    <location>
        <begin position="67"/>
        <end position="123"/>
    </location>
</feature>
<dbReference type="RefSeq" id="WP_092698573.1">
    <property type="nucleotide sequence ID" value="NZ_CAXIQL010000061.1"/>
</dbReference>
<organism evidence="3 4">
    <name type="scientific">Acidovorax soli</name>
    <dbReference type="NCBI Taxonomy" id="592050"/>
    <lineage>
        <taxon>Bacteria</taxon>
        <taxon>Pseudomonadati</taxon>
        <taxon>Pseudomonadota</taxon>
        <taxon>Betaproteobacteria</taxon>
        <taxon>Burkholderiales</taxon>
        <taxon>Comamonadaceae</taxon>
        <taxon>Acidovorax</taxon>
    </lineage>
</organism>